<dbReference type="Proteomes" id="UP000019442">
    <property type="component" value="Chromosome"/>
</dbReference>
<dbReference type="AlphaFoldDB" id="W8KSH7"/>
<evidence type="ECO:0000259" key="4">
    <source>
        <dbReference type="PROSITE" id="PS50893"/>
    </source>
</evidence>
<dbReference type="InterPro" id="IPR013611">
    <property type="entry name" value="Transp-assoc_OB_typ2"/>
</dbReference>
<evidence type="ECO:0000313" key="5">
    <source>
        <dbReference type="EMBL" id="AHK79977.1"/>
    </source>
</evidence>
<dbReference type="GO" id="GO:0022857">
    <property type="term" value="F:transmembrane transporter activity"/>
    <property type="evidence" value="ECO:0007669"/>
    <property type="project" value="InterPro"/>
</dbReference>
<dbReference type="PANTHER" id="PTHR42781:SF4">
    <property type="entry name" value="SPERMIDINE_PUTRESCINE IMPORT ATP-BINDING PROTEIN POTA"/>
    <property type="match status" value="1"/>
</dbReference>
<evidence type="ECO:0000256" key="2">
    <source>
        <dbReference type="ARBA" id="ARBA00022741"/>
    </source>
</evidence>
<gene>
    <name evidence="5" type="ORF">M911_13375</name>
</gene>
<evidence type="ECO:0000313" key="6">
    <source>
        <dbReference type="Proteomes" id="UP000019442"/>
    </source>
</evidence>
<name>W8KSH7_9GAMM</name>
<keyword evidence="6" id="KW-1185">Reference proteome</keyword>
<dbReference type="GO" id="GO:0005524">
    <property type="term" value="F:ATP binding"/>
    <property type="evidence" value="ECO:0007669"/>
    <property type="project" value="UniProtKB-KW"/>
</dbReference>
<dbReference type="InterPro" id="IPR003439">
    <property type="entry name" value="ABC_transporter-like_ATP-bd"/>
</dbReference>
<dbReference type="GO" id="GO:0015697">
    <property type="term" value="P:quaternary ammonium group transport"/>
    <property type="evidence" value="ECO:0007669"/>
    <property type="project" value="UniProtKB-ARBA"/>
</dbReference>
<protein>
    <recommendedName>
        <fullName evidence="4">ABC transporter domain-containing protein</fullName>
    </recommendedName>
</protein>
<evidence type="ECO:0000256" key="3">
    <source>
        <dbReference type="ARBA" id="ARBA00022840"/>
    </source>
</evidence>
<dbReference type="FunFam" id="3.40.50.300:FF:000425">
    <property type="entry name" value="Probable ABC transporter, ATP-binding subunit"/>
    <property type="match status" value="1"/>
</dbReference>
<dbReference type="EMBL" id="CP007268">
    <property type="protein sequence ID" value="AHK79977.1"/>
    <property type="molecule type" value="Genomic_DNA"/>
</dbReference>
<sequence length="356" mass="39276">MTASLQCTAITKQFQSQVVLKEISLELPAGECLVLLGPSGCGKTTLLNIITGMHQADGGQLRCDDEILDDRSQGIHQSMQRRGFGMVFQDFSLWPHMTVAGNVEFGLKIQGVGSRERRARVMQALEQVQMTEFADRRPTTLSGGQAQRVAIARALAVRPRVLLMDEPLSALDARLREELKSEIGTLLKETGTTAVYVTHDQSEAFTLADRVALMYQGRIEQLDTPEALYARPSTRFAASFIGASNVIPYRQEGDRVTLRDRHDMPLPTHAIPPKGHLVVRREHVVIEPVGEGTRHLNGHVVLEGVCRRRSFLGDRHEILAGLDGGLEIRGFSQHPLRPGDPVAIRFPGHGLHVVAD</sequence>
<evidence type="ECO:0000256" key="1">
    <source>
        <dbReference type="ARBA" id="ARBA00022448"/>
    </source>
</evidence>
<dbReference type="InterPro" id="IPR017871">
    <property type="entry name" value="ABC_transporter-like_CS"/>
</dbReference>
<dbReference type="Pfam" id="PF00005">
    <property type="entry name" value="ABC_tran"/>
    <property type="match status" value="1"/>
</dbReference>
<dbReference type="PANTHER" id="PTHR42781">
    <property type="entry name" value="SPERMIDINE/PUTRESCINE IMPORT ATP-BINDING PROTEIN POTA"/>
    <property type="match status" value="1"/>
</dbReference>
<proteinExistence type="predicted"/>
<dbReference type="InterPro" id="IPR050093">
    <property type="entry name" value="ABC_SmlMolc_Importer"/>
</dbReference>
<dbReference type="RefSeq" id="WP_025282492.1">
    <property type="nucleotide sequence ID" value="NZ_CP007268.1"/>
</dbReference>
<dbReference type="PROSITE" id="PS50893">
    <property type="entry name" value="ABC_TRANSPORTER_2"/>
    <property type="match status" value="1"/>
</dbReference>
<dbReference type="GO" id="GO:0016887">
    <property type="term" value="F:ATP hydrolysis activity"/>
    <property type="evidence" value="ECO:0007669"/>
    <property type="project" value="InterPro"/>
</dbReference>
<dbReference type="HOGENOM" id="CLU_000604_1_1_6"/>
<dbReference type="SUPFAM" id="SSF50331">
    <property type="entry name" value="MOP-like"/>
    <property type="match status" value="1"/>
</dbReference>
<organism evidence="5 6">
    <name type="scientific">Ectothiorhodospira haloalkaliphila</name>
    <dbReference type="NCBI Taxonomy" id="421628"/>
    <lineage>
        <taxon>Bacteria</taxon>
        <taxon>Pseudomonadati</taxon>
        <taxon>Pseudomonadota</taxon>
        <taxon>Gammaproteobacteria</taxon>
        <taxon>Chromatiales</taxon>
        <taxon>Ectothiorhodospiraceae</taxon>
        <taxon>Ectothiorhodospira</taxon>
    </lineage>
</organism>
<dbReference type="InterPro" id="IPR008995">
    <property type="entry name" value="Mo/tungstate-bd_C_term_dom"/>
</dbReference>
<keyword evidence="3" id="KW-0067">ATP-binding</keyword>
<accession>W8KSH7</accession>
<dbReference type="GO" id="GO:0043190">
    <property type="term" value="C:ATP-binding cassette (ABC) transporter complex"/>
    <property type="evidence" value="ECO:0007669"/>
    <property type="project" value="InterPro"/>
</dbReference>
<dbReference type="SUPFAM" id="SSF52540">
    <property type="entry name" value="P-loop containing nucleoside triphosphate hydrolases"/>
    <property type="match status" value="1"/>
</dbReference>
<feature type="domain" description="ABC transporter" evidence="4">
    <location>
        <begin position="5"/>
        <end position="241"/>
    </location>
</feature>
<dbReference type="KEGG" id="hhc:M911_13375"/>
<keyword evidence="2" id="KW-0547">Nucleotide-binding</keyword>
<dbReference type="Pfam" id="PF08402">
    <property type="entry name" value="TOBE_2"/>
    <property type="match status" value="1"/>
</dbReference>
<reference evidence="5 6" key="1">
    <citation type="journal article" date="2014" name="J Genomics">
        <title>Draft Genome Sequence of the Extremely Halophilic Phototrophic Purple Sulfur Bacterium Halorhodospira halochloris.</title>
        <authorList>
            <person name="Singh K.S."/>
            <person name="Kirksey J."/>
            <person name="Hoff W.D."/>
            <person name="Deole R."/>
        </authorList>
    </citation>
    <scope>NUCLEOTIDE SEQUENCE [LARGE SCALE GENOMIC DNA]</scope>
    <source>
        <strain evidence="5 6">A</strain>
    </source>
</reference>
<dbReference type="PROSITE" id="PS00211">
    <property type="entry name" value="ABC_TRANSPORTER_1"/>
    <property type="match status" value="1"/>
</dbReference>
<dbReference type="InterPro" id="IPR003593">
    <property type="entry name" value="AAA+_ATPase"/>
</dbReference>
<dbReference type="SMART" id="SM00382">
    <property type="entry name" value="AAA"/>
    <property type="match status" value="1"/>
</dbReference>
<reference evidence="6" key="2">
    <citation type="submission" date="2014-02" db="EMBL/GenBank/DDBJ databases">
        <title>Draft Genome Sequence of extremely halophilic bacteria Halorhodospira halochloris.</title>
        <authorList>
            <person name="Singh K.S."/>
        </authorList>
    </citation>
    <scope>NUCLEOTIDE SEQUENCE [LARGE SCALE GENOMIC DNA]</scope>
    <source>
        <strain evidence="6">A</strain>
    </source>
</reference>
<dbReference type="Gene3D" id="3.40.50.300">
    <property type="entry name" value="P-loop containing nucleotide triphosphate hydrolases"/>
    <property type="match status" value="1"/>
</dbReference>
<dbReference type="InterPro" id="IPR027417">
    <property type="entry name" value="P-loop_NTPase"/>
</dbReference>
<keyword evidence="1" id="KW-0813">Transport</keyword>